<evidence type="ECO:0000259" key="5">
    <source>
        <dbReference type="Pfam" id="PF00251"/>
    </source>
</evidence>
<dbReference type="InterPro" id="IPR051214">
    <property type="entry name" value="GH32_Enzymes"/>
</dbReference>
<evidence type="ECO:0000256" key="4">
    <source>
        <dbReference type="ARBA" id="ARBA00023295"/>
    </source>
</evidence>
<dbReference type="InterPro" id="IPR001362">
    <property type="entry name" value="Glyco_hydro_32"/>
</dbReference>
<dbReference type="EC" id="3.2.1.26" evidence="2"/>
<name>A0ABS2MWR9_9BACI</name>
<proteinExistence type="inferred from homology"/>
<evidence type="ECO:0000256" key="1">
    <source>
        <dbReference type="ARBA" id="ARBA00009902"/>
    </source>
</evidence>
<dbReference type="Gene3D" id="2.60.120.560">
    <property type="entry name" value="Exo-inulinase, domain 1"/>
    <property type="match status" value="1"/>
</dbReference>
<evidence type="ECO:0000313" key="7">
    <source>
        <dbReference type="Proteomes" id="UP001296943"/>
    </source>
</evidence>
<dbReference type="SMART" id="SM00640">
    <property type="entry name" value="Glyco_32"/>
    <property type="match status" value="1"/>
</dbReference>
<evidence type="ECO:0000313" key="6">
    <source>
        <dbReference type="EMBL" id="MBM7570150.1"/>
    </source>
</evidence>
<keyword evidence="7" id="KW-1185">Reference proteome</keyword>
<evidence type="ECO:0000256" key="2">
    <source>
        <dbReference type="ARBA" id="ARBA00012758"/>
    </source>
</evidence>
<evidence type="ECO:0000256" key="3">
    <source>
        <dbReference type="ARBA" id="ARBA00022801"/>
    </source>
</evidence>
<dbReference type="SUPFAM" id="SSF75005">
    <property type="entry name" value="Arabinanase/levansucrase/invertase"/>
    <property type="match status" value="1"/>
</dbReference>
<organism evidence="6 7">
    <name type="scientific">Aquibacillus albus</name>
    <dbReference type="NCBI Taxonomy" id="1168171"/>
    <lineage>
        <taxon>Bacteria</taxon>
        <taxon>Bacillati</taxon>
        <taxon>Bacillota</taxon>
        <taxon>Bacilli</taxon>
        <taxon>Bacillales</taxon>
        <taxon>Bacillaceae</taxon>
        <taxon>Aquibacillus</taxon>
    </lineage>
</organism>
<dbReference type="RefSeq" id="WP_204497578.1">
    <property type="nucleotide sequence ID" value="NZ_JAFBDR010000002.1"/>
</dbReference>
<accession>A0ABS2MWR9</accession>
<comment type="caution">
    <text evidence="6">The sequence shown here is derived from an EMBL/GenBank/DDBJ whole genome shotgun (WGS) entry which is preliminary data.</text>
</comment>
<gene>
    <name evidence="6" type="ORF">JOC48_000628</name>
</gene>
<keyword evidence="3 6" id="KW-0378">Hydrolase</keyword>
<reference evidence="6 7" key="1">
    <citation type="submission" date="2021-01" db="EMBL/GenBank/DDBJ databases">
        <title>Genomic Encyclopedia of Type Strains, Phase IV (KMG-IV): sequencing the most valuable type-strain genomes for metagenomic binning, comparative biology and taxonomic classification.</title>
        <authorList>
            <person name="Goeker M."/>
        </authorList>
    </citation>
    <scope>NUCLEOTIDE SEQUENCE [LARGE SCALE GENOMIC DNA]</scope>
    <source>
        <strain evidence="6 7">DSM 23711</strain>
    </source>
</reference>
<feature type="domain" description="Glycosyl hydrolase family 32 N-terminal" evidence="5">
    <location>
        <begin position="17"/>
        <end position="264"/>
    </location>
</feature>
<dbReference type="PANTHER" id="PTHR43101:SF1">
    <property type="entry name" value="BETA-FRUCTOSIDASE"/>
    <property type="match status" value="1"/>
</dbReference>
<dbReference type="EMBL" id="JAFBDR010000002">
    <property type="protein sequence ID" value="MBM7570150.1"/>
    <property type="molecule type" value="Genomic_DNA"/>
</dbReference>
<dbReference type="InterPro" id="IPR013148">
    <property type="entry name" value="Glyco_hydro_32_N"/>
</dbReference>
<dbReference type="InterPro" id="IPR023296">
    <property type="entry name" value="Glyco_hydro_beta-prop_sf"/>
</dbReference>
<keyword evidence="4 6" id="KW-0326">Glycosidase</keyword>
<dbReference type="Gene3D" id="2.115.10.20">
    <property type="entry name" value="Glycosyl hydrolase domain, family 43"/>
    <property type="match status" value="1"/>
</dbReference>
<dbReference type="Pfam" id="PF00251">
    <property type="entry name" value="Glyco_hydro_32N"/>
    <property type="match status" value="1"/>
</dbReference>
<protein>
    <recommendedName>
        <fullName evidence="2">beta-fructofuranosidase</fullName>
        <ecNumber evidence="2">3.2.1.26</ecNumber>
    </recommendedName>
</protein>
<dbReference type="Proteomes" id="UP001296943">
    <property type="component" value="Unassembled WGS sequence"/>
</dbReference>
<dbReference type="PANTHER" id="PTHR43101">
    <property type="entry name" value="BETA-FRUCTOSIDASE"/>
    <property type="match status" value="1"/>
</dbReference>
<dbReference type="GO" id="GO:0004564">
    <property type="term" value="F:beta-fructofuranosidase activity"/>
    <property type="evidence" value="ECO:0007669"/>
    <property type="project" value="UniProtKB-EC"/>
</dbReference>
<sequence>MYIPLSYYNELGDIEVISHHGQLHLFHLVLPNRDIVGHAVSDDGLSWETLPPAISTGNPGACDDDMIRTVSVTKKGRLFYMLYTACSRAEGGRVQMVALATSLDLISWDKYKNNPVSEASKPYYEKQLVPLKNVSWRDPKPYFQDGVYYCLINGRTNYGPFLRRGCIALVTSDDLIHWEVQKPLFAPMKYFDLECPQLYRIGNYYYIFASVMEDNSQRYWISKDLNGPYITPQNNKIIPEGSHYAGRVTTFQGKDIFCCWLRSKGDGPNPYGLFPFQGKELRYVPSPLEIHQNKDGTLVFHQYDNWKKYCCSNTEKLSSFDLEALIENTSASFEEVNMKLSVIEGIELVTTKKNAYQDFLIEGKIMLQGHLGGICFHVDEESGGYFIEMYPSQSTIKLIKHLKVSNVELMYDYFDYQIIQENVYQIDLPMEKAFALRHVKGEVEFSINGEVVLSTISTTRNTGKVGFFVESGTIRFEDLQITNMDAPNIT</sequence>
<comment type="similarity">
    <text evidence="1">Belongs to the glycosyl hydrolase 32 family.</text>
</comment>